<accession>A0ABS7UET6</accession>
<reference evidence="1 2" key="1">
    <citation type="submission" date="2021-09" db="EMBL/GenBank/DDBJ databases">
        <title>Whole genome sequence of Nocardioides sp. GBK3QG-3.</title>
        <authorList>
            <person name="Tuo L."/>
        </authorList>
    </citation>
    <scope>NUCLEOTIDE SEQUENCE [LARGE SCALE GENOMIC DNA]</scope>
    <source>
        <strain evidence="1 2">GBK3QG-3</strain>
    </source>
</reference>
<evidence type="ECO:0000313" key="2">
    <source>
        <dbReference type="Proteomes" id="UP000780875"/>
    </source>
</evidence>
<evidence type="ECO:0000313" key="1">
    <source>
        <dbReference type="EMBL" id="MBZ5739206.1"/>
    </source>
</evidence>
<dbReference type="EMBL" id="JAIQZJ010000007">
    <property type="protein sequence ID" value="MBZ5739206.1"/>
    <property type="molecule type" value="Genomic_DNA"/>
</dbReference>
<proteinExistence type="predicted"/>
<comment type="caution">
    <text evidence="1">The sequence shown here is derived from an EMBL/GenBank/DDBJ whole genome shotgun (WGS) entry which is preliminary data.</text>
</comment>
<name>A0ABS7UET6_9ACTN</name>
<dbReference type="Proteomes" id="UP000780875">
    <property type="component" value="Unassembled WGS sequence"/>
</dbReference>
<gene>
    <name evidence="1" type="ORF">K8U61_13615</name>
</gene>
<dbReference type="RefSeq" id="WP_224123577.1">
    <property type="nucleotide sequence ID" value="NZ_JAIQZJ010000007.1"/>
</dbReference>
<sequence length="141" mass="15248">MTSLDTLIALAVPAALLIAYAATATASPRSLRREAARRADRVHRHPALATLGDVQLRLDAELPAGHAGFVFERVATQRIDARTLWVFLDRFGAEALVLTLAAGHGYAGLLRMLRDEATYDAAEARVLAGLSEPWLFDLATI</sequence>
<protein>
    <submittedName>
        <fullName evidence="1">Uncharacterized protein</fullName>
    </submittedName>
</protein>
<keyword evidence="2" id="KW-1185">Reference proteome</keyword>
<organism evidence="1 2">
    <name type="scientific">Nocardioides mangrovi</name>
    <dbReference type="NCBI Taxonomy" id="2874580"/>
    <lineage>
        <taxon>Bacteria</taxon>
        <taxon>Bacillati</taxon>
        <taxon>Actinomycetota</taxon>
        <taxon>Actinomycetes</taxon>
        <taxon>Propionibacteriales</taxon>
        <taxon>Nocardioidaceae</taxon>
        <taxon>Nocardioides</taxon>
    </lineage>
</organism>